<keyword evidence="4" id="KW-1185">Reference proteome</keyword>
<dbReference type="Proteomes" id="UP000217289">
    <property type="component" value="Chromosome"/>
</dbReference>
<organism evidence="3 4">
    <name type="scientific">Melittangium boletus DSM 14713</name>
    <dbReference type="NCBI Taxonomy" id="1294270"/>
    <lineage>
        <taxon>Bacteria</taxon>
        <taxon>Pseudomonadati</taxon>
        <taxon>Myxococcota</taxon>
        <taxon>Myxococcia</taxon>
        <taxon>Myxococcales</taxon>
        <taxon>Cystobacterineae</taxon>
        <taxon>Archangiaceae</taxon>
        <taxon>Melittangium</taxon>
    </lineage>
</organism>
<sequence>MRWRNRRTPCSKRGSTEVTNAWRRIATPGWLLWILLAASPTFAGPDSVGLGRGLSGNGDVTVTTARVINSYAQVRAPLAPGDKRIKLHSNTVTADHGRTTSNAFQTNDLVMVIQSTGIVPPIEHEQEEPLDLGNSDVGKWEFARLSAVAVDSGDPTTLQLSLSEPLLHTYAADATQVVRIPEYANLTVQNDITAAKWNGKTGGIVAFLATGAVTLSGTGRIHADGMGFRGGLYQPDTTNTVSCNGISGTPPTYAKKGEGIDTTRYDSTNTSGSTAWGRGNFANGAGGGFCVAASGGGTGGGGGGNAGQGGAGGPSFNGGMGGIPLIYSALERLTFGGGGGSGHAKSQQSSGVSGGAGGGLVFIRANSLAVSSDTTSSPISASGVAGGDGGADGGGGGGAGGTIVLRLATTSSCSGKSISANGGNGGNRSTSGNTVAGAGGGGGGGRILYQLGTSSTCTNANFQVFKGNATTNAGENGSTALLPGGFPGLSLPSPSLNDITTPTKNRQPEITGTAQADRQVVLYLNEVEIGRTYATSGGVFNYIIPQRLGDDSYTIKAAIAYQGVYSAKSSGKNFTVDATPPPVPVIETLGGKPVSQGMLIGTPDLVSSSLSVSGSKEERASIAVTQLSGDSKCEPASLGEPASHTPEGKWTASLSQTSHAQGTNVLCVTATDQAGNSSSPARLSFTLDTIAPTAPSDIKIAEKAPKTDSPIALVNTKLPLIAGTADPNNLVRLTLEWTDDSASFSKQSLVIETTAKADRKWSVAPPAPLKEYTATPKGQVEYTLTVQALDAAGNSATSALQPKIRVDVTPPQKPYALALGENSSPARQTRDGMFIGTSDLESSGGLPLMGKMEGGSKITVRQLSASGELLQDVTTNDNHSSTTDWSVVIPQESEAVELAYKLEVTATDATGNTSEATTLNFILDTKAPAAPYAVKIGGKDVQAGCASDTGPFVTTLQPLIEGRAEARSEISVTLNSASDLVPKTYTNGLSGDGNWATGLTTDLPSPPTTQKYSVTITAMDEAKNVSAPASHCFILDVKSPDPVALSSIELGKRNKKPENHEQRLLGIDDVDTEEGNQVTIRIRGVAAHESKVLLKLIPRDPTESVQDVTVYADASDKWTGQWTPLETGVYGVEIRAEDKASNRSDPLTFFFELDVTRPTIKIGGKPDNTKTPILSTHVSLAFSPSEPIEKFDCKIFRGGEEYTSPELTCTQHSLTGEVDGGSYKLSITVEDKAGNNSTSAEWEWIVDTEQATVVVESVPDTRETKKKTNKKEISFKIKPLKPESKVNCRLPEEEKWEVPCKCDEEIPNDLPEAPPSCIRKYTAPREGSYTFEAHAHIESPENSPPGPAVTWPWTFDNTAPVIAVTQRPPDWVKGGSGGNKNGAVTIKFIAENEADTPTFKYTLTNPNGSKDSLRTTDKTTIQLSFEGKDDGLYSLSIYATDDAGNTGQATDDPESGNDLEKCCSWTVDRKIPLAPLINSPQEGGHYKTLSLEGTAPGEAGSTISVFLDENNEPVGTTAVEAEPKGAEKWQLVIPASRVKDGPHSVTLRITDRALNTDSTSVSAPIHIEIDNLPPEVTIDEGPLKNSSSVSATFKFSANEAVSFQCKLDLKDPTDCESGVSFSDLPEGPHTLILYAMDQAGNKTELGYSWSVYLGLDARAEGSGLSCASVSDDTALPWLMSLIGLLLGLSRRRETEKHGQSK</sequence>
<evidence type="ECO:0000256" key="1">
    <source>
        <dbReference type="SAM" id="MobiDB-lite"/>
    </source>
</evidence>
<dbReference type="Gene3D" id="2.60.40.10">
    <property type="entry name" value="Immunoglobulins"/>
    <property type="match status" value="8"/>
</dbReference>
<evidence type="ECO:0000259" key="2">
    <source>
        <dbReference type="Pfam" id="PF19077"/>
    </source>
</evidence>
<feature type="region of interest" description="Disordered" evidence="1">
    <location>
        <begin position="627"/>
        <end position="650"/>
    </location>
</feature>
<dbReference type="EMBL" id="CP022163">
    <property type="protein sequence ID" value="ATB26775.1"/>
    <property type="molecule type" value="Genomic_DNA"/>
</dbReference>
<dbReference type="Pfam" id="PF19077">
    <property type="entry name" value="Big_13"/>
    <property type="match status" value="1"/>
</dbReference>
<proteinExistence type="predicted"/>
<accession>A0A286NUU4</accession>
<dbReference type="OrthoDB" id="5486173at2"/>
<dbReference type="InterPro" id="IPR044016">
    <property type="entry name" value="Big_13"/>
</dbReference>
<gene>
    <name evidence="3" type="ORF">MEBOL_000209</name>
</gene>
<evidence type="ECO:0000313" key="4">
    <source>
        <dbReference type="Proteomes" id="UP000217289"/>
    </source>
</evidence>
<feature type="compositionally biased region" description="Low complexity" evidence="1">
    <location>
        <begin position="417"/>
        <end position="433"/>
    </location>
</feature>
<protein>
    <submittedName>
        <fullName evidence="3">Large repetitive protein</fullName>
    </submittedName>
</protein>
<reference evidence="3 4" key="1">
    <citation type="submission" date="2017-06" db="EMBL/GenBank/DDBJ databases">
        <authorList>
            <person name="Kim H.J."/>
            <person name="Triplett B.A."/>
        </authorList>
    </citation>
    <scope>NUCLEOTIDE SEQUENCE [LARGE SCALE GENOMIC DNA]</scope>
    <source>
        <strain evidence="3 4">DSM 14713</strain>
    </source>
</reference>
<dbReference type="KEGG" id="mbd:MEBOL_000209"/>
<dbReference type="InterPro" id="IPR058184">
    <property type="entry name" value="AgmC-like_N"/>
</dbReference>
<dbReference type="InterPro" id="IPR013783">
    <property type="entry name" value="Ig-like_fold"/>
</dbReference>
<evidence type="ECO:0000313" key="3">
    <source>
        <dbReference type="EMBL" id="ATB26775.1"/>
    </source>
</evidence>
<feature type="domain" description="Bacterial Ig-like" evidence="2">
    <location>
        <begin position="641"/>
        <end position="689"/>
    </location>
</feature>
<feature type="region of interest" description="Disordered" evidence="1">
    <location>
        <begin position="417"/>
        <end position="437"/>
    </location>
</feature>
<name>A0A286NUU4_9BACT</name>
<dbReference type="NCBIfam" id="NF047640">
    <property type="entry name" value="gliding_AgmC_N"/>
    <property type="match status" value="1"/>
</dbReference>
<dbReference type="RefSeq" id="WP_157774693.1">
    <property type="nucleotide sequence ID" value="NZ_CP022163.1"/>
</dbReference>